<accession>A0A1S3IHK7</accession>
<keyword evidence="4" id="KW-1185">Reference proteome</keyword>
<protein>
    <submittedName>
        <fullName evidence="5">Uncharacterized protein LOC106164102</fullName>
    </submittedName>
</protein>
<keyword evidence="1" id="KW-0862">Zinc</keyword>
<reference evidence="5" key="1">
    <citation type="submission" date="2025-08" db="UniProtKB">
        <authorList>
            <consortium name="RefSeq"/>
        </authorList>
    </citation>
    <scope>IDENTIFICATION</scope>
    <source>
        <tissue evidence="5">Gonads</tissue>
    </source>
</reference>
<dbReference type="Pfam" id="PF09588">
    <property type="entry name" value="YqaJ"/>
    <property type="match status" value="1"/>
</dbReference>
<dbReference type="AlphaFoldDB" id="A0A1S3IHK7"/>
<feature type="domain" description="SAP" evidence="2">
    <location>
        <begin position="29"/>
        <end position="63"/>
    </location>
</feature>
<organism evidence="4 5">
    <name type="scientific">Lingula anatina</name>
    <name type="common">Brachiopod</name>
    <name type="synonym">Lingula unguis</name>
    <dbReference type="NCBI Taxonomy" id="7574"/>
    <lineage>
        <taxon>Eukaryota</taxon>
        <taxon>Metazoa</taxon>
        <taxon>Spiralia</taxon>
        <taxon>Lophotrochozoa</taxon>
        <taxon>Brachiopoda</taxon>
        <taxon>Linguliformea</taxon>
        <taxon>Lingulata</taxon>
        <taxon>Lingulida</taxon>
        <taxon>Linguloidea</taxon>
        <taxon>Lingulidae</taxon>
        <taxon>Lingula</taxon>
    </lineage>
</organism>
<dbReference type="PROSITE" id="PS50800">
    <property type="entry name" value="SAP"/>
    <property type="match status" value="1"/>
</dbReference>
<dbReference type="RefSeq" id="XP_013397356.1">
    <property type="nucleotide sequence ID" value="XM_013541902.1"/>
</dbReference>
<dbReference type="InterPro" id="IPR011604">
    <property type="entry name" value="PDDEXK-like_dom_sf"/>
</dbReference>
<dbReference type="GeneID" id="106164102"/>
<dbReference type="InterPro" id="IPR019080">
    <property type="entry name" value="YqaJ_viral_recombinase"/>
</dbReference>
<evidence type="ECO:0000313" key="4">
    <source>
        <dbReference type="Proteomes" id="UP000085678"/>
    </source>
</evidence>
<evidence type="ECO:0000256" key="1">
    <source>
        <dbReference type="PROSITE-ProRule" id="PRU00325"/>
    </source>
</evidence>
<dbReference type="PANTHER" id="PTHR47526:SF3">
    <property type="entry name" value="PHD-TYPE DOMAIN-CONTAINING PROTEIN"/>
    <property type="match status" value="1"/>
</dbReference>
<gene>
    <name evidence="5" type="primary">LOC106164102</name>
</gene>
<evidence type="ECO:0000313" key="5">
    <source>
        <dbReference type="RefSeq" id="XP_013397356.1"/>
    </source>
</evidence>
<sequence>MAKEGTPTVSFVRLTEDDVPGAKFSYETAAEHSNIQLRRWLACRGLKSSGNRSELVERCNDCIASGRSVDIDITIDGGKWYQKKAGILVERSANKPIPPVTGWKPLVATSLPAQYNYGNVYHWLVESMPTLPGDTDNQSVVTGKPLVRGQQYVQSGNVGCVETKVSDSIFHVKAKVLPSMRNENPYTVTIALSVVSGTVLDATCHCKSSALSRCSHIAAVLLSLCDPADRGASDPACTDLPCQWHRGSKRKMPDSINKKVYNSKRKQTNVIAFDPRPAGTIITVEAKNKFLTDLGKADTICMWQTTLQFTYIDYDLSRERNELLSCIVVHILNNLRPSVDEEAALMPNTSNQSASTEWHNQRSVRMTASSAKEAVMLWRKESVDQSSVVSEASLKFVQRKVWGLHQVVTRYMQEGLEKEEQARMDYFAYMKQQSPLVEVQPTGLWVNVVEPCLACSPDGIVKDPSENPSVGCVEIKVLKIFSHRSPVELKSAVERGEMKKEMSSQCFKINNGNFTLKRSHGYYYQVQFQLGVTGLSWCDFVMWSPVGEPAVERVYRDDVFIAEIMSANKKYWKAVIAPELVEMRAPRNLKPFKLKG</sequence>
<dbReference type="PANTHER" id="PTHR47526">
    <property type="entry name" value="ATP-DEPENDENT DNA HELICASE"/>
    <property type="match status" value="1"/>
</dbReference>
<dbReference type="InterPro" id="IPR007527">
    <property type="entry name" value="Znf_SWIM"/>
</dbReference>
<dbReference type="Proteomes" id="UP000085678">
    <property type="component" value="Unplaced"/>
</dbReference>
<dbReference type="OrthoDB" id="5918941at2759"/>
<dbReference type="InterPro" id="IPR011335">
    <property type="entry name" value="Restrct_endonuc-II-like"/>
</dbReference>
<dbReference type="KEGG" id="lak:106164102"/>
<dbReference type="GO" id="GO:0006281">
    <property type="term" value="P:DNA repair"/>
    <property type="evidence" value="ECO:0007669"/>
    <property type="project" value="UniProtKB-ARBA"/>
</dbReference>
<proteinExistence type="predicted"/>
<dbReference type="Gene3D" id="3.90.320.10">
    <property type="match status" value="1"/>
</dbReference>
<keyword evidence="1" id="KW-0863">Zinc-finger</keyword>
<dbReference type="SUPFAM" id="SSF52980">
    <property type="entry name" value="Restriction endonuclease-like"/>
    <property type="match status" value="1"/>
</dbReference>
<feature type="domain" description="SWIM-type" evidence="3">
    <location>
        <begin position="186"/>
        <end position="225"/>
    </location>
</feature>
<dbReference type="CDD" id="cd22343">
    <property type="entry name" value="PDDEXK_lambda_exonuclease-like"/>
    <property type="match status" value="1"/>
</dbReference>
<name>A0A1S3IHK7_LINAN</name>
<dbReference type="InterPro" id="IPR003034">
    <property type="entry name" value="SAP_dom"/>
</dbReference>
<dbReference type="InParanoid" id="A0A1S3IHK7"/>
<dbReference type="PROSITE" id="PS50966">
    <property type="entry name" value="ZF_SWIM"/>
    <property type="match status" value="1"/>
</dbReference>
<keyword evidence="1" id="KW-0479">Metal-binding</keyword>
<evidence type="ECO:0000259" key="2">
    <source>
        <dbReference type="PROSITE" id="PS50800"/>
    </source>
</evidence>
<dbReference type="GO" id="GO:0008270">
    <property type="term" value="F:zinc ion binding"/>
    <property type="evidence" value="ECO:0007669"/>
    <property type="project" value="UniProtKB-KW"/>
</dbReference>
<evidence type="ECO:0000259" key="3">
    <source>
        <dbReference type="PROSITE" id="PS50966"/>
    </source>
</evidence>